<dbReference type="GO" id="GO:0016301">
    <property type="term" value="F:kinase activity"/>
    <property type="evidence" value="ECO:0007669"/>
    <property type="project" value="UniProtKB-KW"/>
</dbReference>
<evidence type="ECO:0000256" key="4">
    <source>
        <dbReference type="ARBA" id="ARBA00022679"/>
    </source>
</evidence>
<sequence length="378" mass="39695">MERDTAAARTPEDGMGNFLIATGLTVLIVVWTLIAVQYPGPGEPGGINEPVSWILLAVSCLALYFRSAFPVTVGIVTAAASLGYYPLSGVDGPVLLAFVAAIYTVAASGRTLAAALICSVPLALMVTGEVVTGWAHVAPSTLMLFVGWMAAVVFFGAWVHKNRQYRAEADARMTAVRDRAVDEERIRIARELHDAVGHHLSVIRVQAVAARRKQRKDPGFDSSETLDVIADTGQTALKELRSIVGVLRSSGGPAAGGGLADLPGLLTAAEGAGLTVGFEKGDLPPLEPELEADVHRVVQEAVTNVVRHAHASLLSVDLAFKDGDLSVTVLDDGVGGVGQEGNGLKGMRERAAKRGGRVSIRNREGGGTVVEATWPVKK</sequence>
<gene>
    <name evidence="11" type="ORF">ACFPET_14170</name>
</gene>
<feature type="transmembrane region" description="Helical" evidence="9">
    <location>
        <begin position="18"/>
        <end position="39"/>
    </location>
</feature>
<feature type="domain" description="Histidine kinase/HSP90-like ATPase" evidence="10">
    <location>
        <begin position="289"/>
        <end position="378"/>
    </location>
</feature>
<proteinExistence type="predicted"/>
<dbReference type="InterPro" id="IPR011712">
    <property type="entry name" value="Sig_transdc_His_kin_sub3_dim/P"/>
</dbReference>
<dbReference type="SUPFAM" id="SSF55874">
    <property type="entry name" value="ATPase domain of HSP90 chaperone/DNA topoisomerase II/histidine kinase"/>
    <property type="match status" value="1"/>
</dbReference>
<dbReference type="InterPro" id="IPR050482">
    <property type="entry name" value="Sensor_HK_TwoCompSys"/>
</dbReference>
<dbReference type="EMBL" id="JBHSDK010000018">
    <property type="protein sequence ID" value="MFC4336349.1"/>
    <property type="molecule type" value="Genomic_DNA"/>
</dbReference>
<evidence type="ECO:0000256" key="8">
    <source>
        <dbReference type="ARBA" id="ARBA00023012"/>
    </source>
</evidence>
<dbReference type="Pfam" id="PF02518">
    <property type="entry name" value="HATPase_c"/>
    <property type="match status" value="1"/>
</dbReference>
<dbReference type="SMART" id="SM00387">
    <property type="entry name" value="HATPase_c"/>
    <property type="match status" value="1"/>
</dbReference>
<comment type="caution">
    <text evidence="11">The sequence shown here is derived from an EMBL/GenBank/DDBJ whole genome shotgun (WGS) entry which is preliminary data.</text>
</comment>
<evidence type="ECO:0000256" key="7">
    <source>
        <dbReference type="ARBA" id="ARBA00022840"/>
    </source>
</evidence>
<evidence type="ECO:0000259" key="10">
    <source>
        <dbReference type="SMART" id="SM00387"/>
    </source>
</evidence>
<keyword evidence="7" id="KW-0067">ATP-binding</keyword>
<dbReference type="PANTHER" id="PTHR24421:SF10">
    <property type="entry name" value="NITRATE_NITRITE SENSOR PROTEIN NARQ"/>
    <property type="match status" value="1"/>
</dbReference>
<keyword evidence="6 11" id="KW-0418">Kinase</keyword>
<organism evidence="11 12">
    <name type="scientific">Salininema proteolyticum</name>
    <dbReference type="NCBI Taxonomy" id="1607685"/>
    <lineage>
        <taxon>Bacteria</taxon>
        <taxon>Bacillati</taxon>
        <taxon>Actinomycetota</taxon>
        <taxon>Actinomycetes</taxon>
        <taxon>Glycomycetales</taxon>
        <taxon>Glycomycetaceae</taxon>
        <taxon>Salininema</taxon>
    </lineage>
</organism>
<keyword evidence="4" id="KW-0808">Transferase</keyword>
<accession>A0ABV8U0T3</accession>
<dbReference type="EC" id="2.7.13.3" evidence="2"/>
<keyword evidence="9" id="KW-0472">Membrane</keyword>
<evidence type="ECO:0000313" key="11">
    <source>
        <dbReference type="EMBL" id="MFC4336349.1"/>
    </source>
</evidence>
<dbReference type="InterPro" id="IPR036890">
    <property type="entry name" value="HATPase_C_sf"/>
</dbReference>
<evidence type="ECO:0000256" key="2">
    <source>
        <dbReference type="ARBA" id="ARBA00012438"/>
    </source>
</evidence>
<comment type="catalytic activity">
    <reaction evidence="1">
        <text>ATP + protein L-histidine = ADP + protein N-phospho-L-histidine.</text>
        <dbReference type="EC" id="2.7.13.3"/>
    </reaction>
</comment>
<keyword evidence="9" id="KW-1133">Transmembrane helix</keyword>
<evidence type="ECO:0000313" key="12">
    <source>
        <dbReference type="Proteomes" id="UP001595823"/>
    </source>
</evidence>
<dbReference type="Gene3D" id="3.30.565.10">
    <property type="entry name" value="Histidine kinase-like ATPase, C-terminal domain"/>
    <property type="match status" value="1"/>
</dbReference>
<evidence type="ECO:0000256" key="5">
    <source>
        <dbReference type="ARBA" id="ARBA00022741"/>
    </source>
</evidence>
<protein>
    <recommendedName>
        <fullName evidence="2">histidine kinase</fullName>
        <ecNumber evidence="2">2.7.13.3</ecNumber>
    </recommendedName>
</protein>
<dbReference type="Proteomes" id="UP001595823">
    <property type="component" value="Unassembled WGS sequence"/>
</dbReference>
<dbReference type="CDD" id="cd16917">
    <property type="entry name" value="HATPase_UhpB-NarQ-NarX-like"/>
    <property type="match status" value="1"/>
</dbReference>
<keyword evidence="12" id="KW-1185">Reference proteome</keyword>
<dbReference type="RefSeq" id="WP_380622186.1">
    <property type="nucleotide sequence ID" value="NZ_JBHSDK010000018.1"/>
</dbReference>
<dbReference type="Pfam" id="PF07730">
    <property type="entry name" value="HisKA_3"/>
    <property type="match status" value="1"/>
</dbReference>
<dbReference type="InterPro" id="IPR003594">
    <property type="entry name" value="HATPase_dom"/>
</dbReference>
<evidence type="ECO:0000256" key="9">
    <source>
        <dbReference type="SAM" id="Phobius"/>
    </source>
</evidence>
<keyword evidence="8" id="KW-0902">Two-component regulatory system</keyword>
<keyword evidence="5" id="KW-0547">Nucleotide-binding</keyword>
<reference evidence="12" key="1">
    <citation type="journal article" date="2019" name="Int. J. Syst. Evol. Microbiol.">
        <title>The Global Catalogue of Microorganisms (GCM) 10K type strain sequencing project: providing services to taxonomists for standard genome sequencing and annotation.</title>
        <authorList>
            <consortium name="The Broad Institute Genomics Platform"/>
            <consortium name="The Broad Institute Genome Sequencing Center for Infectious Disease"/>
            <person name="Wu L."/>
            <person name="Ma J."/>
        </authorList>
    </citation>
    <scope>NUCLEOTIDE SEQUENCE [LARGE SCALE GENOMIC DNA]</scope>
    <source>
        <strain evidence="12">IBRC-M 10908</strain>
    </source>
</reference>
<feature type="transmembrane region" description="Helical" evidence="9">
    <location>
        <begin position="51"/>
        <end position="78"/>
    </location>
</feature>
<evidence type="ECO:0000256" key="1">
    <source>
        <dbReference type="ARBA" id="ARBA00000085"/>
    </source>
</evidence>
<keyword evidence="9" id="KW-0812">Transmembrane</keyword>
<dbReference type="PANTHER" id="PTHR24421">
    <property type="entry name" value="NITRATE/NITRITE SENSOR PROTEIN NARX-RELATED"/>
    <property type="match status" value="1"/>
</dbReference>
<evidence type="ECO:0000256" key="6">
    <source>
        <dbReference type="ARBA" id="ARBA00022777"/>
    </source>
</evidence>
<dbReference type="Gene3D" id="1.20.5.1930">
    <property type="match status" value="1"/>
</dbReference>
<name>A0ABV8U0T3_9ACTN</name>
<keyword evidence="3" id="KW-0597">Phosphoprotein</keyword>
<feature type="transmembrane region" description="Helical" evidence="9">
    <location>
        <begin position="141"/>
        <end position="159"/>
    </location>
</feature>
<evidence type="ECO:0000256" key="3">
    <source>
        <dbReference type="ARBA" id="ARBA00022553"/>
    </source>
</evidence>